<evidence type="ECO:0000313" key="2">
    <source>
        <dbReference type="Proteomes" id="UP000184287"/>
    </source>
</evidence>
<dbReference type="STRING" id="288992.SAMN04488522_103556"/>
<name>A0A1M5E974_9SPHI</name>
<evidence type="ECO:0000313" key="1">
    <source>
        <dbReference type="EMBL" id="SHF75735.1"/>
    </source>
</evidence>
<dbReference type="RefSeq" id="WP_073232323.1">
    <property type="nucleotide sequence ID" value="NZ_FQUQ01000003.1"/>
</dbReference>
<protein>
    <submittedName>
        <fullName evidence="1">Uncharacterized protein</fullName>
    </submittedName>
</protein>
<dbReference type="Proteomes" id="UP000184287">
    <property type="component" value="Unassembled WGS sequence"/>
</dbReference>
<dbReference type="AlphaFoldDB" id="A0A1M5E974"/>
<gene>
    <name evidence="1" type="ORF">SAMN04488522_103556</name>
</gene>
<dbReference type="OrthoDB" id="1150828at2"/>
<reference evidence="2" key="1">
    <citation type="submission" date="2016-11" db="EMBL/GenBank/DDBJ databases">
        <authorList>
            <person name="Varghese N."/>
            <person name="Submissions S."/>
        </authorList>
    </citation>
    <scope>NUCLEOTIDE SEQUENCE [LARGE SCALE GENOMIC DNA]</scope>
    <source>
        <strain evidence="2">DSM 16990</strain>
    </source>
</reference>
<sequence>MDKLPCKECGALILPATFQKNHGSCRLCADGIKKETCEDCGKEATVLSNIDGKRICIKCNMSRTKPTTDTWKQSCSIEKHPFKIESLELSPYPNFEDVFLDKKLEGFFYPLCSVHFSGKENDKKHVFHLVSYNGLWLDQAEESAGLNEGYSAFELKDGKYDFKGNLKSFKGYADIPDLYRFLKEDFERSGTEYLNTGMTEEEYEDQVASHYTKQSESFDRAYYIYTFFNYAIKKLKQSRRQGAENLFSAFNTTDFIAASEELIVNEKYFAFPANLVNTIPLGACWSYEYGVDGNNTFAFYDPEKSLVYNVNQYS</sequence>
<dbReference type="EMBL" id="FQUQ01000003">
    <property type="protein sequence ID" value="SHF75735.1"/>
    <property type="molecule type" value="Genomic_DNA"/>
</dbReference>
<accession>A0A1M5E974</accession>
<keyword evidence="2" id="KW-1185">Reference proteome</keyword>
<organism evidence="1 2">
    <name type="scientific">Pedobacter caeni</name>
    <dbReference type="NCBI Taxonomy" id="288992"/>
    <lineage>
        <taxon>Bacteria</taxon>
        <taxon>Pseudomonadati</taxon>
        <taxon>Bacteroidota</taxon>
        <taxon>Sphingobacteriia</taxon>
        <taxon>Sphingobacteriales</taxon>
        <taxon>Sphingobacteriaceae</taxon>
        <taxon>Pedobacter</taxon>
    </lineage>
</organism>
<proteinExistence type="predicted"/>